<dbReference type="GO" id="GO:0005764">
    <property type="term" value="C:lysosome"/>
    <property type="evidence" value="ECO:0007669"/>
    <property type="project" value="TreeGrafter"/>
</dbReference>
<reference evidence="4" key="1">
    <citation type="submission" date="2023-01" db="EMBL/GenBank/DDBJ databases">
        <title>Metagenome sequencing of chrysophaentin producing Chrysophaeum taylorii.</title>
        <authorList>
            <person name="Davison J."/>
            <person name="Bewley C."/>
        </authorList>
    </citation>
    <scope>NUCLEOTIDE SEQUENCE</scope>
    <source>
        <strain evidence="4">NIES-1699</strain>
    </source>
</reference>
<protein>
    <recommendedName>
        <fullName evidence="6">Ras-related protein Rab</fullName>
    </recommendedName>
</protein>
<evidence type="ECO:0008006" key="6">
    <source>
        <dbReference type="Google" id="ProtNLM"/>
    </source>
</evidence>
<dbReference type="NCBIfam" id="TIGR00231">
    <property type="entry name" value="small_GTP"/>
    <property type="match status" value="1"/>
</dbReference>
<dbReference type="GO" id="GO:0003924">
    <property type="term" value="F:GTPase activity"/>
    <property type="evidence" value="ECO:0007669"/>
    <property type="project" value="InterPro"/>
</dbReference>
<dbReference type="Proteomes" id="UP001230188">
    <property type="component" value="Unassembled WGS sequence"/>
</dbReference>
<proteinExistence type="inferred from homology"/>
<evidence type="ECO:0000313" key="5">
    <source>
        <dbReference type="Proteomes" id="UP001230188"/>
    </source>
</evidence>
<dbReference type="PRINTS" id="PR00449">
    <property type="entry name" value="RASTRNSFRMNG"/>
</dbReference>
<dbReference type="PANTHER" id="PTHR47981">
    <property type="entry name" value="RAB FAMILY"/>
    <property type="match status" value="1"/>
</dbReference>
<dbReference type="GO" id="GO:0005770">
    <property type="term" value="C:late endosome"/>
    <property type="evidence" value="ECO:0007669"/>
    <property type="project" value="TreeGrafter"/>
</dbReference>
<dbReference type="InterPro" id="IPR005225">
    <property type="entry name" value="Small_GTP-bd"/>
</dbReference>
<dbReference type="PROSITE" id="PS51419">
    <property type="entry name" value="RAB"/>
    <property type="match status" value="1"/>
</dbReference>
<dbReference type="SUPFAM" id="SSF52540">
    <property type="entry name" value="P-loop containing nucleoside triphosphate hydrolases"/>
    <property type="match status" value="1"/>
</dbReference>
<dbReference type="SMART" id="SM00173">
    <property type="entry name" value="RAS"/>
    <property type="match status" value="1"/>
</dbReference>
<evidence type="ECO:0000256" key="3">
    <source>
        <dbReference type="ARBA" id="ARBA00023134"/>
    </source>
</evidence>
<dbReference type="PANTHER" id="PTHR47981:SF39">
    <property type="entry name" value="RAS-RELATED PROTEIN RAB"/>
    <property type="match status" value="1"/>
</dbReference>
<dbReference type="FunFam" id="3.40.50.300:FF:001447">
    <property type="entry name" value="Ras-related protein Rab-1B"/>
    <property type="match status" value="1"/>
</dbReference>
<dbReference type="Gene3D" id="3.40.50.300">
    <property type="entry name" value="P-loop containing nucleotide triphosphate hydrolases"/>
    <property type="match status" value="1"/>
</dbReference>
<comment type="caution">
    <text evidence="4">The sequence shown here is derived from an EMBL/GenBank/DDBJ whole genome shotgun (WGS) entry which is preliminary data.</text>
</comment>
<dbReference type="SMART" id="SM00175">
    <property type="entry name" value="RAB"/>
    <property type="match status" value="1"/>
</dbReference>
<keyword evidence="3" id="KW-0342">GTP-binding</keyword>
<dbReference type="PROSITE" id="PS51421">
    <property type="entry name" value="RAS"/>
    <property type="match status" value="1"/>
</dbReference>
<dbReference type="GO" id="GO:0045335">
    <property type="term" value="C:phagocytic vesicle"/>
    <property type="evidence" value="ECO:0007669"/>
    <property type="project" value="TreeGrafter"/>
</dbReference>
<dbReference type="InterPro" id="IPR001806">
    <property type="entry name" value="Small_GTPase"/>
</dbReference>
<dbReference type="Pfam" id="PF00071">
    <property type="entry name" value="Ras"/>
    <property type="match status" value="1"/>
</dbReference>
<keyword evidence="2" id="KW-0547">Nucleotide-binding</keyword>
<dbReference type="SMART" id="SM00174">
    <property type="entry name" value="RHO"/>
    <property type="match status" value="1"/>
</dbReference>
<evidence type="ECO:0000256" key="1">
    <source>
        <dbReference type="ARBA" id="ARBA00006270"/>
    </source>
</evidence>
<dbReference type="AlphaFoldDB" id="A0AAD7XQ08"/>
<name>A0AAD7XQ08_9STRA</name>
<dbReference type="GO" id="GO:0005525">
    <property type="term" value="F:GTP binding"/>
    <property type="evidence" value="ECO:0007669"/>
    <property type="project" value="UniProtKB-KW"/>
</dbReference>
<accession>A0AAD7XQ08</accession>
<evidence type="ECO:0000313" key="4">
    <source>
        <dbReference type="EMBL" id="KAJ8612937.1"/>
    </source>
</evidence>
<dbReference type="InterPro" id="IPR027417">
    <property type="entry name" value="P-loop_NTPase"/>
</dbReference>
<dbReference type="EMBL" id="JAQMWT010000038">
    <property type="protein sequence ID" value="KAJ8612937.1"/>
    <property type="molecule type" value="Genomic_DNA"/>
</dbReference>
<keyword evidence="5" id="KW-1185">Reference proteome</keyword>
<dbReference type="GO" id="GO:0008333">
    <property type="term" value="P:endosome to lysosome transport"/>
    <property type="evidence" value="ECO:0007669"/>
    <property type="project" value="TreeGrafter"/>
</dbReference>
<dbReference type="GO" id="GO:0090385">
    <property type="term" value="P:phagosome-lysosome fusion"/>
    <property type="evidence" value="ECO:0007669"/>
    <property type="project" value="TreeGrafter"/>
</dbReference>
<evidence type="ECO:0000256" key="2">
    <source>
        <dbReference type="ARBA" id="ARBA00022741"/>
    </source>
</evidence>
<gene>
    <name evidence="4" type="ORF">CTAYLR_006192</name>
</gene>
<comment type="similarity">
    <text evidence="1">Belongs to the small GTPase superfamily. Rab family.</text>
</comment>
<organism evidence="4 5">
    <name type="scientific">Chrysophaeum taylorii</name>
    <dbReference type="NCBI Taxonomy" id="2483200"/>
    <lineage>
        <taxon>Eukaryota</taxon>
        <taxon>Sar</taxon>
        <taxon>Stramenopiles</taxon>
        <taxon>Ochrophyta</taxon>
        <taxon>Pelagophyceae</taxon>
        <taxon>Pelagomonadales</taxon>
        <taxon>Pelagomonadaceae</taxon>
        <taxon>Chrysophaeum</taxon>
    </lineage>
</organism>
<sequence>MERAPIKVVVVGDPETGKTSLIKQLVHGKFHPKYKGSTGVEFYLDEIHVREEVVRLQLWDIAGRDNRIGAIAKAYYKDAFGAMVVYDITRPSSFDTVADWKREIDAKVKLPNGQPLPVLLVGNKHDLETAQADGHQLDKFCQDHGFVTWRCGT</sequence>